<accession>A0A1T4UQD3</accession>
<dbReference type="GO" id="GO:0046872">
    <property type="term" value="F:metal ion binding"/>
    <property type="evidence" value="ECO:0007669"/>
    <property type="project" value="UniProtKB-KW"/>
</dbReference>
<proteinExistence type="inferred from homology"/>
<gene>
    <name evidence="5" type="ORF">SAMN02745132_02224</name>
</gene>
<evidence type="ECO:0000259" key="4">
    <source>
        <dbReference type="PROSITE" id="PS51891"/>
    </source>
</evidence>
<dbReference type="Proteomes" id="UP000190162">
    <property type="component" value="Unassembled WGS sequence"/>
</dbReference>
<sequence length="133" mass="14747">MGSDIDVGEKHYLGSCHCGFVKFSVNAEIDHVRVCNCSVCSKRGTLNFRVSPEQFTLLTPISSLVLYQWGSKTAEDYFCPHCGVLGFRKPSQPTPKEREEGRLPFLGWAINVRCLEGIDIETLPIVKIDGAAL</sequence>
<feature type="domain" description="CENP-V/GFA" evidence="4">
    <location>
        <begin position="12"/>
        <end position="133"/>
    </location>
</feature>
<evidence type="ECO:0000256" key="3">
    <source>
        <dbReference type="ARBA" id="ARBA00022833"/>
    </source>
</evidence>
<evidence type="ECO:0000313" key="5">
    <source>
        <dbReference type="EMBL" id="SKA54846.1"/>
    </source>
</evidence>
<dbReference type="InterPro" id="IPR011057">
    <property type="entry name" value="Mss4-like_sf"/>
</dbReference>
<dbReference type="GO" id="GO:0016846">
    <property type="term" value="F:carbon-sulfur lyase activity"/>
    <property type="evidence" value="ECO:0007669"/>
    <property type="project" value="InterPro"/>
</dbReference>
<dbReference type="Gene3D" id="2.170.150.70">
    <property type="match status" value="1"/>
</dbReference>
<dbReference type="RefSeq" id="WP_078752588.1">
    <property type="nucleotide sequence ID" value="NZ_FUXU01000024.1"/>
</dbReference>
<dbReference type="PANTHER" id="PTHR28620">
    <property type="entry name" value="CENTROMERE PROTEIN V"/>
    <property type="match status" value="1"/>
</dbReference>
<dbReference type="SUPFAM" id="SSF51316">
    <property type="entry name" value="Mss4-like"/>
    <property type="match status" value="1"/>
</dbReference>
<evidence type="ECO:0000256" key="1">
    <source>
        <dbReference type="ARBA" id="ARBA00005495"/>
    </source>
</evidence>
<reference evidence="6" key="1">
    <citation type="submission" date="2017-02" db="EMBL/GenBank/DDBJ databases">
        <authorList>
            <person name="Varghese N."/>
            <person name="Submissions S."/>
        </authorList>
    </citation>
    <scope>NUCLEOTIDE SEQUENCE [LARGE SCALE GENOMIC DNA]</scope>
    <source>
        <strain evidence="6">DSM 22720</strain>
    </source>
</reference>
<name>A0A1T4UQD3_9GAMM</name>
<keyword evidence="2" id="KW-0479">Metal-binding</keyword>
<dbReference type="Pfam" id="PF04828">
    <property type="entry name" value="GFA"/>
    <property type="match status" value="1"/>
</dbReference>
<evidence type="ECO:0000256" key="2">
    <source>
        <dbReference type="ARBA" id="ARBA00022723"/>
    </source>
</evidence>
<keyword evidence="3" id="KW-0862">Zinc</keyword>
<dbReference type="OrthoDB" id="9805575at2"/>
<dbReference type="PROSITE" id="PS51891">
    <property type="entry name" value="CENP_V_GFA"/>
    <property type="match status" value="1"/>
</dbReference>
<protein>
    <submittedName>
        <fullName evidence="5">Uncharacterized conserved protein</fullName>
    </submittedName>
</protein>
<evidence type="ECO:0000313" key="6">
    <source>
        <dbReference type="Proteomes" id="UP000190162"/>
    </source>
</evidence>
<dbReference type="InterPro" id="IPR052355">
    <property type="entry name" value="CENP-V-like"/>
</dbReference>
<keyword evidence="6" id="KW-1185">Reference proteome</keyword>
<dbReference type="EMBL" id="FUXU01000024">
    <property type="protein sequence ID" value="SKA54846.1"/>
    <property type="molecule type" value="Genomic_DNA"/>
</dbReference>
<dbReference type="PANTHER" id="PTHR28620:SF1">
    <property type="entry name" value="CENP-V_GFA DOMAIN-CONTAINING PROTEIN"/>
    <property type="match status" value="1"/>
</dbReference>
<dbReference type="AlphaFoldDB" id="A0A1T4UQD3"/>
<comment type="similarity">
    <text evidence="1">Belongs to the Gfa family.</text>
</comment>
<dbReference type="InterPro" id="IPR006913">
    <property type="entry name" value="CENP-V/GFA"/>
</dbReference>
<organism evidence="5 6">
    <name type="scientific">Enterovibrio nigricans DSM 22720</name>
    <dbReference type="NCBI Taxonomy" id="1121868"/>
    <lineage>
        <taxon>Bacteria</taxon>
        <taxon>Pseudomonadati</taxon>
        <taxon>Pseudomonadota</taxon>
        <taxon>Gammaproteobacteria</taxon>
        <taxon>Vibrionales</taxon>
        <taxon>Vibrionaceae</taxon>
        <taxon>Enterovibrio</taxon>
    </lineage>
</organism>